<keyword evidence="1" id="KW-0812">Transmembrane</keyword>
<evidence type="ECO:0000313" key="3">
    <source>
        <dbReference type="Proteomes" id="UP000230002"/>
    </source>
</evidence>
<protein>
    <submittedName>
        <fullName evidence="2">Uncharacterized protein</fullName>
    </submittedName>
</protein>
<keyword evidence="1" id="KW-1133">Transmembrane helix</keyword>
<evidence type="ECO:0000313" key="2">
    <source>
        <dbReference type="EMBL" id="PIL23404.1"/>
    </source>
</evidence>
<reference evidence="2 3" key="1">
    <citation type="journal article" date="2015" name="Sci. Rep.">
        <title>Chromosome-level genome map provides insights into diverse defense mechanisms in the medicinal fungus Ganoderma sinense.</title>
        <authorList>
            <person name="Zhu Y."/>
            <person name="Xu J."/>
            <person name="Sun C."/>
            <person name="Zhou S."/>
            <person name="Xu H."/>
            <person name="Nelson D.R."/>
            <person name="Qian J."/>
            <person name="Song J."/>
            <person name="Luo H."/>
            <person name="Xiang L."/>
            <person name="Li Y."/>
            <person name="Xu Z."/>
            <person name="Ji A."/>
            <person name="Wang L."/>
            <person name="Lu S."/>
            <person name="Hayward A."/>
            <person name="Sun W."/>
            <person name="Li X."/>
            <person name="Schwartz D.C."/>
            <person name="Wang Y."/>
            <person name="Chen S."/>
        </authorList>
    </citation>
    <scope>NUCLEOTIDE SEQUENCE [LARGE SCALE GENOMIC DNA]</scope>
    <source>
        <strain evidence="2 3">ZZ0214-1</strain>
    </source>
</reference>
<dbReference type="Proteomes" id="UP000230002">
    <property type="component" value="Unassembled WGS sequence"/>
</dbReference>
<keyword evidence="1" id="KW-0472">Membrane</keyword>
<dbReference type="OrthoDB" id="2758490at2759"/>
<feature type="transmembrane region" description="Helical" evidence="1">
    <location>
        <begin position="9"/>
        <end position="27"/>
    </location>
</feature>
<comment type="caution">
    <text evidence="2">The sequence shown here is derived from an EMBL/GenBank/DDBJ whole genome shotgun (WGS) entry which is preliminary data.</text>
</comment>
<gene>
    <name evidence="2" type="ORF">GSI_14715</name>
</gene>
<name>A0A2G8RPF6_9APHY</name>
<dbReference type="AlphaFoldDB" id="A0A2G8RPF6"/>
<sequence>MRIMLYNGSIYFLTITGMNILNLILYQTSSGDVTYASSITNFLSVVLTCRFLLDLRKADRTANAPTSLGAVASLNFDAMGAGGSQTVSRRSLPAFVASMGSEVQTGLDFVDAIARDVPDEANEEVSREVEALP</sequence>
<evidence type="ECO:0000256" key="1">
    <source>
        <dbReference type="SAM" id="Phobius"/>
    </source>
</evidence>
<keyword evidence="3" id="KW-1185">Reference proteome</keyword>
<accession>A0A2G8RPF6</accession>
<feature type="transmembrane region" description="Helical" evidence="1">
    <location>
        <begin position="33"/>
        <end position="53"/>
    </location>
</feature>
<proteinExistence type="predicted"/>
<organism evidence="2 3">
    <name type="scientific">Ganoderma sinense ZZ0214-1</name>
    <dbReference type="NCBI Taxonomy" id="1077348"/>
    <lineage>
        <taxon>Eukaryota</taxon>
        <taxon>Fungi</taxon>
        <taxon>Dikarya</taxon>
        <taxon>Basidiomycota</taxon>
        <taxon>Agaricomycotina</taxon>
        <taxon>Agaricomycetes</taxon>
        <taxon>Polyporales</taxon>
        <taxon>Polyporaceae</taxon>
        <taxon>Ganoderma</taxon>
    </lineage>
</organism>
<dbReference type="EMBL" id="AYKW01000068">
    <property type="protein sequence ID" value="PIL23404.1"/>
    <property type="molecule type" value="Genomic_DNA"/>
</dbReference>